<dbReference type="EMBL" id="MBDO02000022">
    <property type="protein sequence ID" value="RLN67542.1"/>
    <property type="molecule type" value="Genomic_DNA"/>
</dbReference>
<dbReference type="Proteomes" id="UP000284657">
    <property type="component" value="Unassembled WGS sequence"/>
</dbReference>
<evidence type="ECO:0000256" key="2">
    <source>
        <dbReference type="ARBA" id="ARBA00023043"/>
    </source>
</evidence>
<dbReference type="Gene3D" id="1.25.40.20">
    <property type="entry name" value="Ankyrin repeat-containing domain"/>
    <property type="match status" value="1"/>
</dbReference>
<dbReference type="OrthoDB" id="112557at2759"/>
<dbReference type="AlphaFoldDB" id="A0A3F2RZV2"/>
<dbReference type="SMART" id="SM00248">
    <property type="entry name" value="ANK"/>
    <property type="match status" value="5"/>
</dbReference>
<evidence type="ECO:0000313" key="6">
    <source>
        <dbReference type="Proteomes" id="UP000277300"/>
    </source>
</evidence>
<dbReference type="PANTHER" id="PTHR24126">
    <property type="entry name" value="ANKYRIN REPEAT, PH AND SEC7 DOMAIN CONTAINING PROTEIN SECG-RELATED"/>
    <property type="match status" value="1"/>
</dbReference>
<evidence type="ECO:0000256" key="3">
    <source>
        <dbReference type="PROSITE-ProRule" id="PRU00023"/>
    </source>
</evidence>
<feature type="repeat" description="ANK" evidence="3">
    <location>
        <begin position="157"/>
        <end position="189"/>
    </location>
</feature>
<evidence type="ECO:0000313" key="4">
    <source>
        <dbReference type="EMBL" id="RLN52389.1"/>
    </source>
</evidence>
<sequence>MLASHSTQANSELEQTWMGATNAGDVSALQSLLSANPLLLNTRVHHQTFEKSTALHLATWKGHLETVEFLLNQGADIETQDQTGMTALQIDVMRICLQKMRPTAFLRSRCIDIQSPVALAISKRRQTRDRSSYRDIDTSVLDLLLYHNANVNRSNEAGDTTLLNAVEYGLISHVEKLLAHGADAHAQDMNGRSAMDIAGEHGFVDIVNVLAEKCPDLITTVGDKTLVMAVRHEFSGILEALYDRVLSTLGHVDGEEDYFSPKFVAVKMLENLEVMEVLIRDNAKFDFPTRQSRDSVGTNMHLVAALLLYAGNLTPTEVTKLLVDIASSSCIRHKLRFVILSLAWQEHTYEALLLTFIVLFSPQASDVEQALTVFKSWMLRFEANLVALKLLTDALSL</sequence>
<gene>
    <name evidence="4" type="ORF">BBJ29_001077</name>
    <name evidence="5" type="ORF">BBP00_00001547</name>
</gene>
<dbReference type="Pfam" id="PF12796">
    <property type="entry name" value="Ank_2"/>
    <property type="match status" value="2"/>
</dbReference>
<dbReference type="Proteomes" id="UP000277300">
    <property type="component" value="Unassembled WGS sequence"/>
</dbReference>
<dbReference type="SUPFAM" id="SSF48403">
    <property type="entry name" value="Ankyrin repeat"/>
    <property type="match status" value="1"/>
</dbReference>
<protein>
    <submittedName>
        <fullName evidence="5">Uncharacterized protein</fullName>
    </submittedName>
</protein>
<evidence type="ECO:0000313" key="7">
    <source>
        <dbReference type="Proteomes" id="UP000284657"/>
    </source>
</evidence>
<organism evidence="5 6">
    <name type="scientific">Phytophthora kernoviae</name>
    <dbReference type="NCBI Taxonomy" id="325452"/>
    <lineage>
        <taxon>Eukaryota</taxon>
        <taxon>Sar</taxon>
        <taxon>Stramenopiles</taxon>
        <taxon>Oomycota</taxon>
        <taxon>Peronosporomycetes</taxon>
        <taxon>Peronosporales</taxon>
        <taxon>Peronosporaceae</taxon>
        <taxon>Phytophthora</taxon>
    </lineage>
</organism>
<evidence type="ECO:0000313" key="5">
    <source>
        <dbReference type="EMBL" id="RLN67542.1"/>
    </source>
</evidence>
<dbReference type="EMBL" id="MBAD02001700">
    <property type="protein sequence ID" value="RLN52389.1"/>
    <property type="molecule type" value="Genomic_DNA"/>
</dbReference>
<evidence type="ECO:0000256" key="1">
    <source>
        <dbReference type="ARBA" id="ARBA00022737"/>
    </source>
</evidence>
<proteinExistence type="predicted"/>
<keyword evidence="2 3" id="KW-0040">ANK repeat</keyword>
<dbReference type="PROSITE" id="PS50297">
    <property type="entry name" value="ANK_REP_REGION"/>
    <property type="match status" value="2"/>
</dbReference>
<reference evidence="6 7" key="1">
    <citation type="submission" date="2018-07" db="EMBL/GenBank/DDBJ databases">
        <title>Genome sequencing of oomycete isolates from Chile give support for New Zealand origin for Phytophthora kernoviae and make available the first Nothophytophthora sp. genome.</title>
        <authorList>
            <person name="Studholme D.J."/>
            <person name="Sanfuentes E."/>
            <person name="Panda P."/>
            <person name="Hill R."/>
            <person name="Sambles C."/>
            <person name="Grant M."/>
            <person name="Williams N.M."/>
            <person name="Mcdougal R.L."/>
        </authorList>
    </citation>
    <scope>NUCLEOTIDE SEQUENCE [LARGE SCALE GENOMIC DNA]</scope>
    <source>
        <strain evidence="5">Chile6</strain>
        <strain evidence="4">Chile7</strain>
    </source>
</reference>
<name>A0A3F2RZV2_9STRA</name>
<keyword evidence="1" id="KW-0677">Repeat</keyword>
<dbReference type="PROSITE" id="PS50088">
    <property type="entry name" value="ANK_REPEAT"/>
    <property type="match status" value="2"/>
</dbReference>
<comment type="caution">
    <text evidence="5">The sequence shown here is derived from an EMBL/GenBank/DDBJ whole genome shotgun (WGS) entry which is preliminary data.</text>
</comment>
<accession>A0A3F2RZV2</accession>
<dbReference type="InterPro" id="IPR002110">
    <property type="entry name" value="Ankyrin_rpt"/>
</dbReference>
<dbReference type="InterPro" id="IPR036770">
    <property type="entry name" value="Ankyrin_rpt-contain_sf"/>
</dbReference>
<feature type="repeat" description="ANK" evidence="3">
    <location>
        <begin position="50"/>
        <end position="82"/>
    </location>
</feature>